<dbReference type="AlphaFoldDB" id="D2R6A7"/>
<dbReference type="Gene3D" id="3.30.700.10">
    <property type="entry name" value="Glycoprotein, Type 4 Pilin"/>
    <property type="match status" value="1"/>
</dbReference>
<evidence type="ECO:0000313" key="3">
    <source>
        <dbReference type="Proteomes" id="UP000001887"/>
    </source>
</evidence>
<dbReference type="PANTHER" id="PTHR30093">
    <property type="entry name" value="GENERAL SECRETION PATHWAY PROTEIN G"/>
    <property type="match status" value="1"/>
</dbReference>
<dbReference type="SUPFAM" id="SSF54523">
    <property type="entry name" value="Pili subunits"/>
    <property type="match status" value="1"/>
</dbReference>
<proteinExistence type="predicted"/>
<accession>D2R6A7</accession>
<dbReference type="InterPro" id="IPR011453">
    <property type="entry name" value="DUF1559"/>
</dbReference>
<sequence length="341" mass="36820" precursor="true">MSIFSRFSPRRAGFTLVELLVVIAIIGVLVALLLPAVQAAREAARRMQCQNNLKQMGLALHNHHDTNNRFPPGGASDQAPFGGTTANGWGSSWLVYLLPFMEQQTVYSNWQFNNQSGIFNTNNIAVRNKLVIPGFICPSSPLQKFCVSQTTTATTNYVGIAGAVNGLIPNYTETRTETSSTYGITSASGVLHPLSQTSFASMTDGSSNTLVVGEMSNFFTDLNNNKKDWRGSDQWGWSAGIKSTGIPGGNPAFYNADCRPFNMTTIRYSINLMKNNWDHATRGTTGVGGDGSANVPLNSPHPGGVNALLGDGSVRFLNQTMTLDNLARLVTRDDGLPLTDF</sequence>
<dbReference type="Proteomes" id="UP000001887">
    <property type="component" value="Chromosome"/>
</dbReference>
<dbReference type="PROSITE" id="PS00409">
    <property type="entry name" value="PROKAR_NTER_METHYL"/>
    <property type="match status" value="1"/>
</dbReference>
<keyword evidence="3" id="KW-1185">Reference proteome</keyword>
<dbReference type="InterPro" id="IPR027558">
    <property type="entry name" value="Pre_pil_HX9DG_C"/>
</dbReference>
<organism evidence="2 3">
    <name type="scientific">Pirellula staleyi (strain ATCC 27377 / DSM 6068 / ICPB 4128)</name>
    <name type="common">Pirella staleyi</name>
    <dbReference type="NCBI Taxonomy" id="530564"/>
    <lineage>
        <taxon>Bacteria</taxon>
        <taxon>Pseudomonadati</taxon>
        <taxon>Planctomycetota</taxon>
        <taxon>Planctomycetia</taxon>
        <taxon>Pirellulales</taxon>
        <taxon>Pirellulaceae</taxon>
        <taxon>Pirellula</taxon>
    </lineage>
</organism>
<dbReference type="KEGG" id="psl:Psta_0800"/>
<dbReference type="Pfam" id="PF07963">
    <property type="entry name" value="N_methyl"/>
    <property type="match status" value="1"/>
</dbReference>
<evidence type="ECO:0000259" key="1">
    <source>
        <dbReference type="Pfam" id="PF07596"/>
    </source>
</evidence>
<dbReference type="eggNOG" id="COG4968">
    <property type="taxonomic scope" value="Bacteria"/>
</dbReference>
<dbReference type="STRING" id="530564.Psta_0800"/>
<dbReference type="NCBIfam" id="TIGR04294">
    <property type="entry name" value="pre_pil_HX9DG"/>
    <property type="match status" value="1"/>
</dbReference>
<dbReference type="Pfam" id="PF07596">
    <property type="entry name" value="SBP_bac_10"/>
    <property type="match status" value="1"/>
</dbReference>
<feature type="domain" description="DUF1559" evidence="1">
    <location>
        <begin position="38"/>
        <end position="320"/>
    </location>
</feature>
<protein>
    <recommendedName>
        <fullName evidence="1">DUF1559 domain-containing protein</fullName>
    </recommendedName>
</protein>
<evidence type="ECO:0000313" key="2">
    <source>
        <dbReference type="EMBL" id="ADB15485.1"/>
    </source>
</evidence>
<gene>
    <name evidence="2" type="ordered locus">Psta_0800</name>
</gene>
<dbReference type="EMBL" id="CP001848">
    <property type="protein sequence ID" value="ADB15485.1"/>
    <property type="molecule type" value="Genomic_DNA"/>
</dbReference>
<name>D2R6A7_PIRSD</name>
<dbReference type="PANTHER" id="PTHR30093:SF2">
    <property type="entry name" value="TYPE II SECRETION SYSTEM PROTEIN H"/>
    <property type="match status" value="1"/>
</dbReference>
<dbReference type="InterPro" id="IPR012902">
    <property type="entry name" value="N_methyl_site"/>
</dbReference>
<dbReference type="NCBIfam" id="TIGR02532">
    <property type="entry name" value="IV_pilin_GFxxxE"/>
    <property type="match status" value="1"/>
</dbReference>
<dbReference type="HOGENOM" id="CLU_041661_0_0_0"/>
<dbReference type="InterPro" id="IPR045584">
    <property type="entry name" value="Pilin-like"/>
</dbReference>
<reference evidence="2 3" key="1">
    <citation type="journal article" date="2009" name="Stand. Genomic Sci.">
        <title>Complete genome sequence of Pirellula staleyi type strain (ATCC 27377).</title>
        <authorList>
            <person name="Clum A."/>
            <person name="Tindall B.J."/>
            <person name="Sikorski J."/>
            <person name="Ivanova N."/>
            <person name="Mavrommatis K."/>
            <person name="Lucas S."/>
            <person name="Glavina del Rio T."/>
            <person name="Nolan M."/>
            <person name="Chen F."/>
            <person name="Tice H."/>
            <person name="Pitluck S."/>
            <person name="Cheng J.F."/>
            <person name="Chertkov O."/>
            <person name="Brettin T."/>
            <person name="Han C."/>
            <person name="Detter J.C."/>
            <person name="Kuske C."/>
            <person name="Bruce D."/>
            <person name="Goodwin L."/>
            <person name="Ovchinikova G."/>
            <person name="Pati A."/>
            <person name="Mikhailova N."/>
            <person name="Chen A."/>
            <person name="Palaniappan K."/>
            <person name="Land M."/>
            <person name="Hauser L."/>
            <person name="Chang Y.J."/>
            <person name="Jeffries C.D."/>
            <person name="Chain P."/>
            <person name="Rohde M."/>
            <person name="Goker M."/>
            <person name="Bristow J."/>
            <person name="Eisen J.A."/>
            <person name="Markowitz V."/>
            <person name="Hugenholtz P."/>
            <person name="Kyrpides N.C."/>
            <person name="Klenk H.P."/>
            <person name="Lapidus A."/>
        </authorList>
    </citation>
    <scope>NUCLEOTIDE SEQUENCE [LARGE SCALE GENOMIC DNA]</scope>
    <source>
        <strain evidence="3">ATCC 27377 / DSM 6068 / ICPB 4128</strain>
    </source>
</reference>